<gene>
    <name evidence="2" type="ORF">NBR_LOCUS413</name>
</gene>
<dbReference type="WBParaSite" id="NBR_0000041201-mRNA-1">
    <property type="protein sequence ID" value="NBR_0000041201-mRNA-1"/>
    <property type="gene ID" value="NBR_0000041201"/>
</dbReference>
<organism evidence="4">
    <name type="scientific">Nippostrongylus brasiliensis</name>
    <name type="common">Rat hookworm</name>
    <dbReference type="NCBI Taxonomy" id="27835"/>
    <lineage>
        <taxon>Eukaryota</taxon>
        <taxon>Metazoa</taxon>
        <taxon>Ecdysozoa</taxon>
        <taxon>Nematoda</taxon>
        <taxon>Chromadorea</taxon>
        <taxon>Rhabditida</taxon>
        <taxon>Rhabditina</taxon>
        <taxon>Rhabditomorpha</taxon>
        <taxon>Strongyloidea</taxon>
        <taxon>Heligmosomidae</taxon>
        <taxon>Nippostrongylus</taxon>
    </lineage>
</organism>
<dbReference type="AlphaFoldDB" id="A0A158QWK7"/>
<evidence type="ECO:0000313" key="3">
    <source>
        <dbReference type="Proteomes" id="UP000271162"/>
    </source>
</evidence>
<feature type="repeat" description="ANK" evidence="1">
    <location>
        <begin position="194"/>
        <end position="216"/>
    </location>
</feature>
<dbReference type="STRING" id="27835.A0A158QWK7"/>
<evidence type="ECO:0000313" key="4">
    <source>
        <dbReference type="WBParaSite" id="NBR_0000041201-mRNA-1"/>
    </source>
</evidence>
<dbReference type="SMART" id="SM00248">
    <property type="entry name" value="ANK"/>
    <property type="match status" value="2"/>
</dbReference>
<proteinExistence type="predicted"/>
<dbReference type="PROSITE" id="PS50088">
    <property type="entry name" value="ANK_REPEAT"/>
    <property type="match status" value="1"/>
</dbReference>
<dbReference type="EMBL" id="UYSL01000162">
    <property type="protein sequence ID" value="VDL62995.1"/>
    <property type="molecule type" value="Genomic_DNA"/>
</dbReference>
<protein>
    <submittedName>
        <fullName evidence="4">Lethal (1) G0222 (inferred by orthology to a D. melanogaster protein)</fullName>
    </submittedName>
</protein>
<accession>A0A158QWK7</accession>
<dbReference type="InterPro" id="IPR036770">
    <property type="entry name" value="Ankyrin_rpt-contain_sf"/>
</dbReference>
<sequence length="442" mass="49696">MGENAASPVYAVYFPADIAKSPKTVFTSLKEAVSFANSPEGKSKGARFNRFGTEQEAMNFFESGEIRSPLAQLPSTPTVPSEPTIPHPSVAKVQMNDLKRAIEKGTNFSALIESNPRFLVNTNGDTAAIVMEGFRFNALHIAARHGKSEVVERVLDLVSDLDFLSSLYGTSKDDVRFRADNILASYLNTPDKGNWETPLHLAAKFGHVDVVKALIRQPLMEKNLPNKGGETAMELACSRYTGEDKRKRKEEMECLLGGFFVAIYRSADNMLLTETVPRKDQPADVSNSCDFYFWQAARALLGLKRKLKMKWIESWSFLNELVDIRSEAGLKLLDSYLGLRKATESSPASDSIRKRLQFDDEDGGNLYFREHFEWIMLHYLFRAVPNDLGEFFTPPATPPPVFLFDHPTKVDNDVMMALSSVPQDQVTVLHYHAQLFELSFFL</sequence>
<dbReference type="PANTHER" id="PTHR12349:SF4">
    <property type="entry name" value="ANKYRIN REPEAT AND LEM DOMAIN-CONTAINING PROTEIN 2"/>
    <property type="match status" value="1"/>
</dbReference>
<dbReference type="Pfam" id="PF13857">
    <property type="entry name" value="Ank_5"/>
    <property type="match status" value="1"/>
</dbReference>
<keyword evidence="3" id="KW-1185">Reference proteome</keyword>
<dbReference type="OMA" id="SEPTIPH"/>
<dbReference type="InterPro" id="IPR002110">
    <property type="entry name" value="Ankyrin_rpt"/>
</dbReference>
<evidence type="ECO:0000256" key="1">
    <source>
        <dbReference type="PROSITE-ProRule" id="PRU00023"/>
    </source>
</evidence>
<dbReference type="SUPFAM" id="SSF48403">
    <property type="entry name" value="Ankyrin repeat"/>
    <property type="match status" value="1"/>
</dbReference>
<name>A0A158QWK7_NIPBR</name>
<dbReference type="PANTHER" id="PTHR12349">
    <property type="entry name" value="ANKYRIN REPEAT AND LEM DOMAIN-CONTAINING PROTEIN 2"/>
    <property type="match status" value="1"/>
</dbReference>
<reference evidence="4" key="1">
    <citation type="submission" date="2016-04" db="UniProtKB">
        <authorList>
            <consortium name="WormBaseParasite"/>
        </authorList>
    </citation>
    <scope>IDENTIFICATION</scope>
</reference>
<keyword evidence="1" id="KW-0040">ANK repeat</keyword>
<dbReference type="GO" id="GO:0051721">
    <property type="term" value="F:protein phosphatase 2A binding"/>
    <property type="evidence" value="ECO:0007669"/>
    <property type="project" value="TreeGrafter"/>
</dbReference>
<dbReference type="PROSITE" id="PS50297">
    <property type="entry name" value="ANK_REP_REGION"/>
    <property type="match status" value="1"/>
</dbReference>
<reference evidence="2 3" key="2">
    <citation type="submission" date="2018-11" db="EMBL/GenBank/DDBJ databases">
        <authorList>
            <consortium name="Pathogen Informatics"/>
        </authorList>
    </citation>
    <scope>NUCLEOTIDE SEQUENCE [LARGE SCALE GENOMIC DNA]</scope>
</reference>
<evidence type="ECO:0000313" key="2">
    <source>
        <dbReference type="EMBL" id="VDL62995.1"/>
    </source>
</evidence>
<dbReference type="GO" id="GO:0005783">
    <property type="term" value="C:endoplasmic reticulum"/>
    <property type="evidence" value="ECO:0007669"/>
    <property type="project" value="TreeGrafter"/>
</dbReference>
<dbReference type="Proteomes" id="UP000271162">
    <property type="component" value="Unassembled WGS sequence"/>
</dbReference>
<dbReference type="Gene3D" id="1.25.40.20">
    <property type="entry name" value="Ankyrin repeat-containing domain"/>
    <property type="match status" value="1"/>
</dbReference>